<evidence type="ECO:0000313" key="2">
    <source>
        <dbReference type="Proteomes" id="UP000637239"/>
    </source>
</evidence>
<protein>
    <submittedName>
        <fullName evidence="1">Uncharacterized protein</fullName>
    </submittedName>
</protein>
<gene>
    <name evidence="1" type="ORF">ACHE_60863A</name>
</gene>
<sequence>MKAPTSATTSDGDLPCIASEYMDALLDLLQREELVQETMRRPYHRYRRSYRQEIATVRDDIG</sequence>
<dbReference type="EMBL" id="AP024421">
    <property type="protein sequence ID" value="BCR90977.1"/>
    <property type="molecule type" value="Genomic_DNA"/>
</dbReference>
<dbReference type="KEGG" id="ache:ACHE_60863A"/>
<organism evidence="1 2">
    <name type="scientific">Aspergillus chevalieri</name>
    <name type="common">Eurotium chevalieri</name>
    <dbReference type="NCBI Taxonomy" id="182096"/>
    <lineage>
        <taxon>Eukaryota</taxon>
        <taxon>Fungi</taxon>
        <taxon>Dikarya</taxon>
        <taxon>Ascomycota</taxon>
        <taxon>Pezizomycotina</taxon>
        <taxon>Eurotiomycetes</taxon>
        <taxon>Eurotiomycetidae</taxon>
        <taxon>Eurotiales</taxon>
        <taxon>Aspergillaceae</taxon>
        <taxon>Aspergillus</taxon>
        <taxon>Aspergillus subgen. Aspergillus</taxon>
    </lineage>
</organism>
<name>A0A7R7ZS33_ASPCH</name>
<dbReference type="Proteomes" id="UP000637239">
    <property type="component" value="Chromosome 6"/>
</dbReference>
<dbReference type="GeneID" id="66985335"/>
<dbReference type="AlphaFoldDB" id="A0A7R7ZS33"/>
<keyword evidence="2" id="KW-1185">Reference proteome</keyword>
<accession>A0A7R7ZS33</accession>
<dbReference type="RefSeq" id="XP_043139499.1">
    <property type="nucleotide sequence ID" value="XM_043282084.1"/>
</dbReference>
<reference evidence="1" key="2">
    <citation type="submission" date="2021-02" db="EMBL/GenBank/DDBJ databases">
        <title>Aspergillus chevalieri M1 genome sequence.</title>
        <authorList>
            <person name="Kadooka C."/>
            <person name="Mori K."/>
            <person name="Futagami T."/>
        </authorList>
    </citation>
    <scope>NUCLEOTIDE SEQUENCE</scope>
    <source>
        <strain evidence="1">M1</strain>
    </source>
</reference>
<proteinExistence type="predicted"/>
<reference evidence="1" key="1">
    <citation type="submission" date="2021-01" db="EMBL/GenBank/DDBJ databases">
        <authorList>
            <consortium name="Aspergillus chevalieri M1 genome sequencing consortium"/>
            <person name="Kazuki M."/>
            <person name="Futagami T."/>
        </authorList>
    </citation>
    <scope>NUCLEOTIDE SEQUENCE</scope>
    <source>
        <strain evidence="1">M1</strain>
    </source>
</reference>
<evidence type="ECO:0000313" key="1">
    <source>
        <dbReference type="EMBL" id="BCR90977.1"/>
    </source>
</evidence>